<evidence type="ECO:0000256" key="9">
    <source>
        <dbReference type="ARBA" id="ARBA00022692"/>
    </source>
</evidence>
<name>A0A7C2TLG4_9BACT</name>
<accession>A0A7C2TLG4</accession>
<evidence type="ECO:0000256" key="7">
    <source>
        <dbReference type="ARBA" id="ARBA00022676"/>
    </source>
</evidence>
<keyword evidence="16" id="KW-0961">Cell wall biogenesis/degradation</keyword>
<dbReference type="Pfam" id="PF00905">
    <property type="entry name" value="Transpeptidase"/>
    <property type="match status" value="1"/>
</dbReference>
<evidence type="ECO:0000256" key="17">
    <source>
        <dbReference type="ARBA" id="ARBA00044770"/>
    </source>
</evidence>
<dbReference type="Pfam" id="PF00912">
    <property type="entry name" value="Transgly"/>
    <property type="match status" value="1"/>
</dbReference>
<feature type="region of interest" description="Disordered" evidence="20">
    <location>
        <begin position="652"/>
        <end position="675"/>
    </location>
</feature>
<evidence type="ECO:0000256" key="18">
    <source>
        <dbReference type="ARBA" id="ARBA00049902"/>
    </source>
</evidence>
<dbReference type="InterPro" id="IPR023346">
    <property type="entry name" value="Lysozyme-like_dom_sf"/>
</dbReference>
<comment type="similarity">
    <text evidence="4">In the N-terminal section; belongs to the glycosyltransferase 51 family.</text>
</comment>
<keyword evidence="15" id="KW-0511">Multifunctional enzyme</keyword>
<evidence type="ECO:0000256" key="8">
    <source>
        <dbReference type="ARBA" id="ARBA00022679"/>
    </source>
</evidence>
<evidence type="ECO:0000313" key="24">
    <source>
        <dbReference type="EMBL" id="HET98381.1"/>
    </source>
</evidence>
<dbReference type="AlphaFoldDB" id="A0A7C2TLG4"/>
<gene>
    <name evidence="24" type="ORF">ENN98_06780</name>
</gene>
<feature type="transmembrane region" description="Helical" evidence="21">
    <location>
        <begin position="16"/>
        <end position="39"/>
    </location>
</feature>
<dbReference type="GO" id="GO:0004180">
    <property type="term" value="F:carboxypeptidase activity"/>
    <property type="evidence" value="ECO:0007669"/>
    <property type="project" value="UniProtKB-KW"/>
</dbReference>
<keyword evidence="5" id="KW-0121">Carboxypeptidase</keyword>
<sequence length="675" mass="74519">MTVRRPRPAIWNHNQLSLLLLAVATGLTTLICFTLFLFITLDLPEIGTLDRYQPAQTSLIFDDRGAIVERVFHENRVVVPLEQLPEQLPQAFIAAEDARFYEHGGVDAWSIVRALIHNLRSGERRQGGSTITQQVARALLLSREKTYTRKIREAILAYRIDRRLSKEDILHIYLNHIYLGSGAYGVEAAAQTYFAKSAAELNLAEISLLAGLPQAPSRYTPFRQYTLAKRRQAYVLNRMAEEGYITPTAARRAYLHPLLWAPPQGIAPENGYFLQQVKNQVEQRYGRQMLYEGGLRIHTSLNQELQRSAAKAVEQGIRDWEKRRRGAQAAARPQAALIAMEAKTGLVKAVSGGIDFSESQFDRAIQARRQPGSAFKPIIYAAALEKGMTPADIIIDEPISLRGAGPRQVWEPRNFSNRFHGPTTLRDGLVYSRNIVTIKILQETGIRPVVDLAHRLGISSPLADNLSLALGSSELSVLELTAAYAAFANGGFYQQPVFIKSIKDRRGILLEQARPGTTRALDQRTAYQVTRLLEGVIKEGTGRAVSSLGIPAAGKTGTTDRYMDAWFIGYNSELVAGVWVGFDRMTTLGSNEGGGRTAAPIWLAFMREAKGQLAAAEFPRPPGVVLMPINNAIGDPGEEGVRVSWEAFRTDNLPPALLAPPPAPTEAERSLPAEG</sequence>
<dbReference type="Proteomes" id="UP000885986">
    <property type="component" value="Unassembled WGS sequence"/>
</dbReference>
<dbReference type="SUPFAM" id="SSF53955">
    <property type="entry name" value="Lysozyme-like"/>
    <property type="match status" value="1"/>
</dbReference>
<evidence type="ECO:0000259" key="22">
    <source>
        <dbReference type="Pfam" id="PF00905"/>
    </source>
</evidence>
<reference evidence="24" key="1">
    <citation type="journal article" date="2020" name="mSystems">
        <title>Genome- and Community-Level Interaction Insights into Carbon Utilization and Element Cycling Functions of Hydrothermarchaeota in Hydrothermal Sediment.</title>
        <authorList>
            <person name="Zhou Z."/>
            <person name="Liu Y."/>
            <person name="Xu W."/>
            <person name="Pan J."/>
            <person name="Luo Z.H."/>
            <person name="Li M."/>
        </authorList>
    </citation>
    <scope>NUCLEOTIDE SEQUENCE [LARGE SCALE GENOMIC DNA]</scope>
    <source>
        <strain evidence="24">SpSt-1224</strain>
    </source>
</reference>
<evidence type="ECO:0000256" key="3">
    <source>
        <dbReference type="ARBA" id="ARBA00007090"/>
    </source>
</evidence>
<dbReference type="NCBIfam" id="TIGR02074">
    <property type="entry name" value="PBP_1a_fam"/>
    <property type="match status" value="1"/>
</dbReference>
<comment type="subcellular location">
    <subcellularLocation>
        <location evidence="1">Membrane</location>
    </subcellularLocation>
</comment>
<evidence type="ECO:0000256" key="5">
    <source>
        <dbReference type="ARBA" id="ARBA00022645"/>
    </source>
</evidence>
<evidence type="ECO:0000256" key="13">
    <source>
        <dbReference type="ARBA" id="ARBA00022989"/>
    </source>
</evidence>
<proteinExistence type="inferred from homology"/>
<dbReference type="PANTHER" id="PTHR32282">
    <property type="entry name" value="BINDING PROTEIN TRANSPEPTIDASE, PUTATIVE-RELATED"/>
    <property type="match status" value="1"/>
</dbReference>
<evidence type="ECO:0000256" key="16">
    <source>
        <dbReference type="ARBA" id="ARBA00023316"/>
    </source>
</evidence>
<dbReference type="GO" id="GO:0030288">
    <property type="term" value="C:outer membrane-bounded periplasmic space"/>
    <property type="evidence" value="ECO:0007669"/>
    <property type="project" value="TreeGrafter"/>
</dbReference>
<keyword evidence="13 21" id="KW-1133">Transmembrane helix</keyword>
<evidence type="ECO:0000256" key="4">
    <source>
        <dbReference type="ARBA" id="ARBA00007739"/>
    </source>
</evidence>
<dbReference type="GO" id="GO:0009252">
    <property type="term" value="P:peptidoglycan biosynthetic process"/>
    <property type="evidence" value="ECO:0007669"/>
    <property type="project" value="UniProtKB-UniPathway"/>
</dbReference>
<dbReference type="GO" id="GO:0016020">
    <property type="term" value="C:membrane"/>
    <property type="evidence" value="ECO:0007669"/>
    <property type="project" value="UniProtKB-SubCell"/>
</dbReference>
<evidence type="ECO:0000256" key="6">
    <source>
        <dbReference type="ARBA" id="ARBA00022670"/>
    </source>
</evidence>
<dbReference type="GO" id="GO:0071555">
    <property type="term" value="P:cell wall organization"/>
    <property type="evidence" value="ECO:0007669"/>
    <property type="project" value="UniProtKB-KW"/>
</dbReference>
<protein>
    <recommendedName>
        <fullName evidence="17">peptidoglycan glycosyltransferase</fullName>
        <ecNumber evidence="17">2.4.99.28</ecNumber>
    </recommendedName>
</protein>
<dbReference type="PANTHER" id="PTHR32282:SF27">
    <property type="entry name" value="PENICILLIN-BINDING PROTEIN 1A"/>
    <property type="match status" value="1"/>
</dbReference>
<dbReference type="EMBL" id="DSDS01000150">
    <property type="protein sequence ID" value="HET98381.1"/>
    <property type="molecule type" value="Genomic_DNA"/>
</dbReference>
<comment type="pathway">
    <text evidence="2">Cell wall biogenesis; peptidoglycan biosynthesis.</text>
</comment>
<evidence type="ECO:0000256" key="14">
    <source>
        <dbReference type="ARBA" id="ARBA00023136"/>
    </source>
</evidence>
<feature type="domain" description="Penicillin-binding protein transpeptidase" evidence="22">
    <location>
        <begin position="337"/>
        <end position="601"/>
    </location>
</feature>
<feature type="compositionally biased region" description="Basic and acidic residues" evidence="20">
    <location>
        <begin position="666"/>
        <end position="675"/>
    </location>
</feature>
<comment type="caution">
    <text evidence="24">The sequence shown here is derived from an EMBL/GenBank/DDBJ whole genome shotgun (WGS) entry which is preliminary data.</text>
</comment>
<feature type="domain" description="Glycosyl transferase family 51" evidence="23">
    <location>
        <begin position="68"/>
        <end position="239"/>
    </location>
</feature>
<evidence type="ECO:0000256" key="10">
    <source>
        <dbReference type="ARBA" id="ARBA00022801"/>
    </source>
</evidence>
<dbReference type="GO" id="GO:0006508">
    <property type="term" value="P:proteolysis"/>
    <property type="evidence" value="ECO:0007669"/>
    <property type="project" value="UniProtKB-KW"/>
</dbReference>
<dbReference type="InterPro" id="IPR001264">
    <property type="entry name" value="Glyco_trans_51"/>
</dbReference>
<comment type="catalytic activity">
    <reaction evidence="18">
        <text>[GlcNAc-(1-&gt;4)-Mur2Ac(oyl-L-Ala-gamma-D-Glu-L-Lys-D-Ala-D-Ala)](n)-di-trans,octa-cis-undecaprenyl diphosphate + beta-D-GlcNAc-(1-&gt;4)-Mur2Ac(oyl-L-Ala-gamma-D-Glu-L-Lys-D-Ala-D-Ala)-di-trans,octa-cis-undecaprenyl diphosphate = [GlcNAc-(1-&gt;4)-Mur2Ac(oyl-L-Ala-gamma-D-Glu-L-Lys-D-Ala-D-Ala)](n+1)-di-trans,octa-cis-undecaprenyl diphosphate + di-trans,octa-cis-undecaprenyl diphosphate + H(+)</text>
        <dbReference type="Rhea" id="RHEA:23708"/>
        <dbReference type="Rhea" id="RHEA-COMP:9602"/>
        <dbReference type="Rhea" id="RHEA-COMP:9603"/>
        <dbReference type="ChEBI" id="CHEBI:15378"/>
        <dbReference type="ChEBI" id="CHEBI:58405"/>
        <dbReference type="ChEBI" id="CHEBI:60033"/>
        <dbReference type="ChEBI" id="CHEBI:78435"/>
        <dbReference type="EC" id="2.4.99.28"/>
    </reaction>
</comment>
<evidence type="ECO:0000256" key="11">
    <source>
        <dbReference type="ARBA" id="ARBA00022960"/>
    </source>
</evidence>
<comment type="similarity">
    <text evidence="3">In the C-terminal section; belongs to the transpeptidase family.</text>
</comment>
<keyword evidence="10" id="KW-0378">Hydrolase</keyword>
<evidence type="ECO:0000256" key="19">
    <source>
        <dbReference type="ARBA" id="ARBA00060592"/>
    </source>
</evidence>
<evidence type="ECO:0000256" key="21">
    <source>
        <dbReference type="SAM" id="Phobius"/>
    </source>
</evidence>
<dbReference type="GO" id="GO:0008955">
    <property type="term" value="F:peptidoglycan glycosyltransferase activity"/>
    <property type="evidence" value="ECO:0007669"/>
    <property type="project" value="UniProtKB-EC"/>
</dbReference>
<keyword evidence="14 21" id="KW-0472">Membrane</keyword>
<evidence type="ECO:0000259" key="23">
    <source>
        <dbReference type="Pfam" id="PF00912"/>
    </source>
</evidence>
<dbReference type="InterPro" id="IPR012338">
    <property type="entry name" value="Beta-lactam/transpept-like"/>
</dbReference>
<organism evidence="24">
    <name type="scientific">Desulfurivibrio alkaliphilus</name>
    <dbReference type="NCBI Taxonomy" id="427923"/>
    <lineage>
        <taxon>Bacteria</taxon>
        <taxon>Pseudomonadati</taxon>
        <taxon>Thermodesulfobacteriota</taxon>
        <taxon>Desulfobulbia</taxon>
        <taxon>Desulfobulbales</taxon>
        <taxon>Desulfobulbaceae</taxon>
        <taxon>Desulfurivibrio</taxon>
    </lineage>
</organism>
<comment type="pathway">
    <text evidence="19">Glycan biosynthesis.</text>
</comment>
<evidence type="ECO:0000256" key="12">
    <source>
        <dbReference type="ARBA" id="ARBA00022984"/>
    </source>
</evidence>
<evidence type="ECO:0000256" key="2">
    <source>
        <dbReference type="ARBA" id="ARBA00004752"/>
    </source>
</evidence>
<dbReference type="Gene3D" id="1.10.3810.10">
    <property type="entry name" value="Biosynthetic peptidoglycan transglycosylase-like"/>
    <property type="match status" value="1"/>
</dbReference>
<keyword evidence="6" id="KW-0645">Protease</keyword>
<dbReference type="SUPFAM" id="SSF56601">
    <property type="entry name" value="beta-lactamase/transpeptidase-like"/>
    <property type="match status" value="1"/>
</dbReference>
<dbReference type="UniPathway" id="UPA00219"/>
<dbReference type="GO" id="GO:0008658">
    <property type="term" value="F:penicillin binding"/>
    <property type="evidence" value="ECO:0007669"/>
    <property type="project" value="InterPro"/>
</dbReference>
<dbReference type="InterPro" id="IPR050396">
    <property type="entry name" value="Glycosyltr_51/Transpeptidase"/>
</dbReference>
<dbReference type="InterPro" id="IPR036950">
    <property type="entry name" value="PBP_transglycosylase"/>
</dbReference>
<keyword evidence="8" id="KW-0808">Transferase</keyword>
<dbReference type="InterPro" id="IPR001460">
    <property type="entry name" value="PCN-bd_Tpept"/>
</dbReference>
<dbReference type="Gene3D" id="3.40.710.10">
    <property type="entry name" value="DD-peptidase/beta-lactamase superfamily"/>
    <property type="match status" value="1"/>
</dbReference>
<keyword evidence="12" id="KW-0573">Peptidoglycan synthesis</keyword>
<keyword evidence="11" id="KW-0133">Cell shape</keyword>
<keyword evidence="7" id="KW-0328">Glycosyltransferase</keyword>
<dbReference type="GO" id="GO:0008360">
    <property type="term" value="P:regulation of cell shape"/>
    <property type="evidence" value="ECO:0007669"/>
    <property type="project" value="UniProtKB-KW"/>
</dbReference>
<evidence type="ECO:0000256" key="15">
    <source>
        <dbReference type="ARBA" id="ARBA00023268"/>
    </source>
</evidence>
<dbReference type="EC" id="2.4.99.28" evidence="17"/>
<dbReference type="FunFam" id="1.10.3810.10:FF:000003">
    <property type="entry name" value="Penicillin-binding protein 1a"/>
    <property type="match status" value="1"/>
</dbReference>
<evidence type="ECO:0000256" key="20">
    <source>
        <dbReference type="SAM" id="MobiDB-lite"/>
    </source>
</evidence>
<evidence type="ECO:0000256" key="1">
    <source>
        <dbReference type="ARBA" id="ARBA00004370"/>
    </source>
</evidence>
<keyword evidence="9 21" id="KW-0812">Transmembrane</keyword>